<sequence>MSKNIKYIGGAVALTLLATAPVVAPIIGSISTSTVVKADNNGENEGLTAEQMVQAFRNQFADRYIASPNSLITVLNDMSTYSDNGWDYFSAPDKHHLHDMQRDIGNHLNQVGGLYALKYPGETT</sequence>
<dbReference type="Proteomes" id="UP000051006">
    <property type="component" value="Unassembled WGS sequence"/>
</dbReference>
<dbReference type="EMBL" id="JQCF01000005">
    <property type="protein sequence ID" value="KRO00116.1"/>
    <property type="molecule type" value="Genomic_DNA"/>
</dbReference>
<organism evidence="1 2">
    <name type="scientific">Companilactobacillus kimchiensis</name>
    <dbReference type="NCBI Taxonomy" id="993692"/>
    <lineage>
        <taxon>Bacteria</taxon>
        <taxon>Bacillati</taxon>
        <taxon>Bacillota</taxon>
        <taxon>Bacilli</taxon>
        <taxon>Lactobacillales</taxon>
        <taxon>Lactobacillaceae</taxon>
        <taxon>Companilactobacillus</taxon>
    </lineage>
</organism>
<keyword evidence="2" id="KW-1185">Reference proteome</keyword>
<protein>
    <submittedName>
        <fullName evidence="1">Uncharacterized protein</fullName>
    </submittedName>
</protein>
<dbReference type="PATRIC" id="fig|993692.3.peg.2164"/>
<name>A0A0R2LE22_9LACO</name>
<proteinExistence type="predicted"/>
<dbReference type="AlphaFoldDB" id="A0A0R2LE22"/>
<evidence type="ECO:0000313" key="2">
    <source>
        <dbReference type="Proteomes" id="UP000051006"/>
    </source>
</evidence>
<evidence type="ECO:0000313" key="1">
    <source>
        <dbReference type="EMBL" id="KRO00116.1"/>
    </source>
</evidence>
<reference evidence="1 2" key="1">
    <citation type="journal article" date="2015" name="Genome Announc.">
        <title>Expanding the biotechnology potential of lactobacilli through comparative genomics of 213 strains and associated genera.</title>
        <authorList>
            <person name="Sun Z."/>
            <person name="Harris H.M."/>
            <person name="McCann A."/>
            <person name="Guo C."/>
            <person name="Argimon S."/>
            <person name="Zhang W."/>
            <person name="Yang X."/>
            <person name="Jeffery I.B."/>
            <person name="Cooney J.C."/>
            <person name="Kagawa T.F."/>
            <person name="Liu W."/>
            <person name="Song Y."/>
            <person name="Salvetti E."/>
            <person name="Wrobel A."/>
            <person name="Rasinkangas P."/>
            <person name="Parkhill J."/>
            <person name="Rea M.C."/>
            <person name="O'Sullivan O."/>
            <person name="Ritari J."/>
            <person name="Douillard F.P."/>
            <person name="Paul Ross R."/>
            <person name="Yang R."/>
            <person name="Briner A.E."/>
            <person name="Felis G.E."/>
            <person name="de Vos W.M."/>
            <person name="Barrangou R."/>
            <person name="Klaenhammer T.R."/>
            <person name="Caufield P.W."/>
            <person name="Cui Y."/>
            <person name="Zhang H."/>
            <person name="O'Toole P.W."/>
        </authorList>
    </citation>
    <scope>NUCLEOTIDE SEQUENCE [LARGE SCALE GENOMIC DNA]</scope>
    <source>
        <strain evidence="1 2">DSM 24716</strain>
    </source>
</reference>
<dbReference type="RefSeq" id="WP_057880271.1">
    <property type="nucleotide sequence ID" value="NZ_JQCF01000005.1"/>
</dbReference>
<gene>
    <name evidence="1" type="ORF">IV57_GL002132</name>
</gene>
<comment type="caution">
    <text evidence="1">The sequence shown here is derived from an EMBL/GenBank/DDBJ whole genome shotgun (WGS) entry which is preliminary data.</text>
</comment>
<accession>A0A0R2LE22</accession>